<gene>
    <name evidence="2" type="ORF">GU90_14925</name>
</gene>
<dbReference type="RefSeq" id="WP_029720416.1">
    <property type="nucleotide sequence ID" value="NZ_JAJUIW010000035.1"/>
</dbReference>
<comment type="caution">
    <text evidence="2">The sequence shown here is derived from an EMBL/GenBank/DDBJ whole genome shotgun (WGS) entry which is preliminary data.</text>
</comment>
<protein>
    <recommendedName>
        <fullName evidence="4">Lipoprotein</fullName>
    </recommendedName>
</protein>
<evidence type="ECO:0008006" key="4">
    <source>
        <dbReference type="Google" id="ProtNLM"/>
    </source>
</evidence>
<evidence type="ECO:0000313" key="2">
    <source>
        <dbReference type="EMBL" id="KEI43624.1"/>
    </source>
</evidence>
<reference evidence="2 3" key="1">
    <citation type="submission" date="2014-06" db="EMBL/GenBank/DDBJ databases">
        <title>Saccharopolyspora rectivirgula DSM-43113 Genome sequencing.</title>
        <authorList>
            <person name="Barrera C."/>
            <person name="Millon L."/>
            <person name="Rognon B."/>
            <person name="Zaugg C."/>
            <person name="Monod M."/>
        </authorList>
    </citation>
    <scope>NUCLEOTIDE SEQUENCE [LARGE SCALE GENOMIC DNA]</scope>
    <source>
        <strain evidence="2 3">DSM 43113</strain>
    </source>
</reference>
<feature type="chain" id="PRO_5001688221" description="Lipoprotein" evidence="1">
    <location>
        <begin position="28"/>
        <end position="95"/>
    </location>
</feature>
<proteinExistence type="predicted"/>
<feature type="signal peptide" evidence="1">
    <location>
        <begin position="1"/>
        <end position="27"/>
    </location>
</feature>
<name>A0A073B7I8_9PSEU</name>
<evidence type="ECO:0000256" key="1">
    <source>
        <dbReference type="SAM" id="SignalP"/>
    </source>
</evidence>
<dbReference type="EMBL" id="JNVU01000037">
    <property type="protein sequence ID" value="KEI43624.1"/>
    <property type="molecule type" value="Genomic_DNA"/>
</dbReference>
<organism evidence="2 3">
    <name type="scientific">Saccharopolyspora rectivirgula</name>
    <dbReference type="NCBI Taxonomy" id="28042"/>
    <lineage>
        <taxon>Bacteria</taxon>
        <taxon>Bacillati</taxon>
        <taxon>Actinomycetota</taxon>
        <taxon>Actinomycetes</taxon>
        <taxon>Pseudonocardiales</taxon>
        <taxon>Pseudonocardiaceae</taxon>
        <taxon>Saccharopolyspora</taxon>
    </lineage>
</organism>
<keyword evidence="3" id="KW-1185">Reference proteome</keyword>
<sequence length="95" mass="10714">MRSLSRAFVVGAVTLPLALAGAGLASAAEAPNGHHHHKDPYKVIHKEIEAEFENELVKGNKKVHEDSWSHNKVNFDWKWDWDYNQVAINTGIIEK</sequence>
<accession>A0A073B7I8</accession>
<dbReference type="Proteomes" id="UP000031419">
    <property type="component" value="Unassembled WGS sequence"/>
</dbReference>
<evidence type="ECO:0000313" key="3">
    <source>
        <dbReference type="Proteomes" id="UP000031419"/>
    </source>
</evidence>
<keyword evidence="1" id="KW-0732">Signal</keyword>
<dbReference type="AlphaFoldDB" id="A0A073B7I8"/>